<dbReference type="RefSeq" id="WP_259829770.1">
    <property type="nucleotide sequence ID" value="NZ_JANZQH010000006.1"/>
</dbReference>
<dbReference type="EMBL" id="JANZQH010000006">
    <property type="protein sequence ID" value="MCT2408500.1"/>
    <property type="molecule type" value="Genomic_DNA"/>
</dbReference>
<dbReference type="Gene3D" id="3.30.1150.10">
    <property type="match status" value="1"/>
</dbReference>
<evidence type="ECO:0000313" key="1">
    <source>
        <dbReference type="EMBL" id="MCT2408500.1"/>
    </source>
</evidence>
<name>A0ABT2IIP0_9FLAO</name>
<reference evidence="1" key="1">
    <citation type="submission" date="2022-08" db="EMBL/GenBank/DDBJ databases">
        <title>Chryseobacterium antibioticum,isolated from the rhizosphere soil of Pyrola in Tibet.</title>
        <authorList>
            <person name="Kan Y."/>
        </authorList>
    </citation>
    <scope>NUCLEOTIDE SEQUENCE</scope>
    <source>
        <strain evidence="1">Pc2-12</strain>
    </source>
</reference>
<accession>A0ABT2IIP0</accession>
<dbReference type="Proteomes" id="UP001142057">
    <property type="component" value="Unassembled WGS sequence"/>
</dbReference>
<sequence>MKSVKSQNGGTKPIHPKGDAFFKEELSKNMNIQNIQGKGQVTCKLIFIVEKDGSIIKAVGIGDNEKFNRYAELAILLTQDRWEPAKKDGLPVRAIMSVPLMLNFD</sequence>
<gene>
    <name evidence="1" type="ORF">NZD88_13195</name>
</gene>
<protein>
    <submittedName>
        <fullName evidence="1">Energy transducer TonB</fullName>
    </submittedName>
</protein>
<organism evidence="1 2">
    <name type="scientific">Chryseobacterium pyrolae</name>
    <dbReference type="NCBI Taxonomy" id="2987481"/>
    <lineage>
        <taxon>Bacteria</taxon>
        <taxon>Pseudomonadati</taxon>
        <taxon>Bacteroidota</taxon>
        <taxon>Flavobacteriia</taxon>
        <taxon>Flavobacteriales</taxon>
        <taxon>Weeksellaceae</taxon>
        <taxon>Chryseobacterium group</taxon>
        <taxon>Chryseobacterium</taxon>
    </lineage>
</organism>
<evidence type="ECO:0000313" key="2">
    <source>
        <dbReference type="Proteomes" id="UP001142057"/>
    </source>
</evidence>
<dbReference type="SUPFAM" id="SSF74653">
    <property type="entry name" value="TolA/TonB C-terminal domain"/>
    <property type="match status" value="1"/>
</dbReference>
<comment type="caution">
    <text evidence="1">The sequence shown here is derived from an EMBL/GenBank/DDBJ whole genome shotgun (WGS) entry which is preliminary data.</text>
</comment>
<proteinExistence type="predicted"/>
<keyword evidence="2" id="KW-1185">Reference proteome</keyword>